<dbReference type="InterPro" id="IPR003593">
    <property type="entry name" value="AAA+_ATPase"/>
</dbReference>
<dbReference type="AlphaFoldDB" id="A0A087SG75"/>
<feature type="region of interest" description="Disordered" evidence="10">
    <location>
        <begin position="359"/>
        <end position="385"/>
    </location>
</feature>
<dbReference type="CDD" id="cd00009">
    <property type="entry name" value="AAA"/>
    <property type="match status" value="1"/>
</dbReference>
<evidence type="ECO:0000256" key="9">
    <source>
        <dbReference type="ARBA" id="ARBA00043975"/>
    </source>
</evidence>
<dbReference type="OrthoDB" id="2195431at2759"/>
<evidence type="ECO:0000256" key="4">
    <source>
        <dbReference type="ARBA" id="ARBA00022741"/>
    </source>
</evidence>
<evidence type="ECO:0000313" key="13">
    <source>
        <dbReference type="Proteomes" id="UP000028924"/>
    </source>
</evidence>
<feature type="compositionally biased region" description="Acidic residues" evidence="10">
    <location>
        <begin position="696"/>
        <end position="708"/>
    </location>
</feature>
<dbReference type="InterPro" id="IPR027417">
    <property type="entry name" value="P-loop_NTPase"/>
</dbReference>
<dbReference type="KEGG" id="apro:F751_3741"/>
<evidence type="ECO:0000313" key="12">
    <source>
        <dbReference type="EMBL" id="KFM24729.1"/>
    </source>
</evidence>
<dbReference type="SUPFAM" id="SSF52540">
    <property type="entry name" value="P-loop containing nucleoside triphosphate hydrolases"/>
    <property type="match status" value="1"/>
</dbReference>
<dbReference type="Gene3D" id="3.40.50.300">
    <property type="entry name" value="P-loop containing nucleotide triphosphate hydrolases"/>
    <property type="match status" value="1"/>
</dbReference>
<feature type="domain" description="AAA+ ATPase" evidence="11">
    <location>
        <begin position="264"/>
        <end position="421"/>
    </location>
</feature>
<dbReference type="InterPro" id="IPR053016">
    <property type="entry name" value="CTF18-RFC_complex"/>
</dbReference>
<dbReference type="GO" id="GO:0016887">
    <property type="term" value="F:ATP hydrolysis activity"/>
    <property type="evidence" value="ECO:0007669"/>
    <property type="project" value="InterPro"/>
</dbReference>
<dbReference type="GO" id="GO:0005634">
    <property type="term" value="C:nucleus"/>
    <property type="evidence" value="ECO:0007669"/>
    <property type="project" value="UniProtKB-SubCell"/>
</dbReference>
<dbReference type="PANTHER" id="PTHR46765">
    <property type="entry name" value="P-LOOP CONTAINING NUCLEOSIDE TRIPHOSPHATE HYDROLASES SUPERFAMILY PROTEIN"/>
    <property type="match status" value="1"/>
</dbReference>
<evidence type="ECO:0000256" key="2">
    <source>
        <dbReference type="ARBA" id="ARBA00011480"/>
    </source>
</evidence>
<evidence type="ECO:0000256" key="7">
    <source>
        <dbReference type="ARBA" id="ARBA00023242"/>
    </source>
</evidence>
<dbReference type="CDD" id="cd18140">
    <property type="entry name" value="HLD_clamp_RFC"/>
    <property type="match status" value="1"/>
</dbReference>
<evidence type="ECO:0000256" key="6">
    <source>
        <dbReference type="ARBA" id="ARBA00023125"/>
    </source>
</evidence>
<gene>
    <name evidence="12" type="ORF">F751_3741</name>
</gene>
<comment type="subunit">
    <text evidence="2">Heterotetramer of subunits RFC2, RFC3, RFC4 and RFC5 that can form a complex with RFC1.</text>
</comment>
<feature type="region of interest" description="Disordered" evidence="10">
    <location>
        <begin position="1"/>
        <end position="27"/>
    </location>
</feature>
<feature type="region of interest" description="Disordered" evidence="10">
    <location>
        <begin position="775"/>
        <end position="806"/>
    </location>
</feature>
<evidence type="ECO:0000256" key="10">
    <source>
        <dbReference type="SAM" id="MobiDB-lite"/>
    </source>
</evidence>
<dbReference type="InterPro" id="IPR003959">
    <property type="entry name" value="ATPase_AAA_core"/>
</dbReference>
<evidence type="ECO:0000256" key="8">
    <source>
        <dbReference type="ARBA" id="ARBA00023306"/>
    </source>
</evidence>
<dbReference type="Gene3D" id="1.10.8.60">
    <property type="match status" value="1"/>
</dbReference>
<dbReference type="GeneID" id="23615132"/>
<protein>
    <submittedName>
        <fullName evidence="12">Chromosome transmission fidelity protein 18-like protein</fullName>
    </submittedName>
</protein>
<keyword evidence="6" id="KW-0238">DNA-binding</keyword>
<dbReference type="STRING" id="3075.A0A087SG75"/>
<evidence type="ECO:0000256" key="3">
    <source>
        <dbReference type="ARBA" id="ARBA00022705"/>
    </source>
</evidence>
<dbReference type="EMBL" id="KL662110">
    <property type="protein sequence ID" value="KFM24729.1"/>
    <property type="molecule type" value="Genomic_DNA"/>
</dbReference>
<dbReference type="RefSeq" id="XP_011397617.1">
    <property type="nucleotide sequence ID" value="XM_011399315.1"/>
</dbReference>
<comment type="similarity">
    <text evidence="9">Belongs to the activator 1 small subunits family. CTF18 subfamily.</text>
</comment>
<feature type="region of interest" description="Disordered" evidence="10">
    <location>
        <begin position="695"/>
        <end position="724"/>
    </location>
</feature>
<dbReference type="SMART" id="SM00382">
    <property type="entry name" value="AAA"/>
    <property type="match status" value="1"/>
</dbReference>
<dbReference type="GO" id="GO:0003677">
    <property type="term" value="F:DNA binding"/>
    <property type="evidence" value="ECO:0007669"/>
    <property type="project" value="UniProtKB-KW"/>
</dbReference>
<accession>A0A087SG75</accession>
<keyword evidence="4" id="KW-0547">Nucleotide-binding</keyword>
<dbReference type="Proteomes" id="UP000028924">
    <property type="component" value="Unassembled WGS sequence"/>
</dbReference>
<keyword evidence="8" id="KW-0131">Cell cycle</keyword>
<keyword evidence="5" id="KW-0067">ATP-binding</keyword>
<keyword evidence="13" id="KW-1185">Reference proteome</keyword>
<dbReference type="GO" id="GO:0005524">
    <property type="term" value="F:ATP binding"/>
    <property type="evidence" value="ECO:0007669"/>
    <property type="project" value="UniProtKB-KW"/>
</dbReference>
<evidence type="ECO:0000256" key="1">
    <source>
        <dbReference type="ARBA" id="ARBA00004123"/>
    </source>
</evidence>
<name>A0A087SG75_AUXPR</name>
<dbReference type="Pfam" id="PF00004">
    <property type="entry name" value="AAA"/>
    <property type="match status" value="1"/>
</dbReference>
<evidence type="ECO:0000256" key="5">
    <source>
        <dbReference type="ARBA" id="ARBA00022840"/>
    </source>
</evidence>
<evidence type="ECO:0000259" key="11">
    <source>
        <dbReference type="SMART" id="SM00382"/>
    </source>
</evidence>
<keyword evidence="3" id="KW-0235">DNA replication</keyword>
<reference evidence="12 13" key="1">
    <citation type="journal article" date="2014" name="BMC Genomics">
        <title>Oil accumulation mechanisms of the oleaginous microalga Chlorella protothecoides revealed through its genome, transcriptomes, and proteomes.</title>
        <authorList>
            <person name="Gao C."/>
            <person name="Wang Y."/>
            <person name="Shen Y."/>
            <person name="Yan D."/>
            <person name="He X."/>
            <person name="Dai J."/>
            <person name="Wu Q."/>
        </authorList>
    </citation>
    <scope>NUCLEOTIDE SEQUENCE [LARGE SCALE GENOMIC DNA]</scope>
    <source>
        <strain evidence="12 13">0710</strain>
    </source>
</reference>
<dbReference type="InterPro" id="IPR047854">
    <property type="entry name" value="RFC_lid"/>
</dbReference>
<keyword evidence="7" id="KW-0539">Nucleus</keyword>
<comment type="subcellular location">
    <subcellularLocation>
        <location evidence="1">Nucleus</location>
    </subcellularLocation>
</comment>
<organism evidence="12 13">
    <name type="scientific">Auxenochlorella protothecoides</name>
    <name type="common">Green microalga</name>
    <name type="synonym">Chlorella protothecoides</name>
    <dbReference type="NCBI Taxonomy" id="3075"/>
    <lineage>
        <taxon>Eukaryota</taxon>
        <taxon>Viridiplantae</taxon>
        <taxon>Chlorophyta</taxon>
        <taxon>core chlorophytes</taxon>
        <taxon>Trebouxiophyceae</taxon>
        <taxon>Chlorellales</taxon>
        <taxon>Chlorellaceae</taxon>
        <taxon>Auxenochlorella</taxon>
    </lineage>
</organism>
<sequence>MPSLSPEAKRGRWVPDGGAASSLTTFTEGELDDDELLRLAAERLPESQIAPGLHDVTASELQMLGDCTPASQPDFEAEAQELLADAGIDATEAAATLELAAGRKPVHGPEGEENLIPLRPHIPPSLNALDVPGQVMPVTDGSGKRAYCSLEDVQNTGQGRAALQARSGTLLARPYSLLLQDIEAGRVERARRASKPRTLWADKYAPTAFMDLLSAEQINRDVVRWLKEWDACVFGRAVPPAPAARSGANSMGPAAAPDPLGRPQHKIILLAGPPGLGKTTLAHVAAVHCGYRPLEINASDDRSAGALGPRVAAAATMRSVLADRRPNCIVVDEIDGALGGAEGAGAIAALLRIAADAASSDGESDGEEHPAPAGPEKRPKGRGKAPGPLLRPIIAICNDLYCPALRPLRDVARVFHFRKPTTERLAQRLAYLCACEGLRCEKSTLRTLAEMAECDVRSCLNTLQVAPERGQTHVRLQDLKGLSLGQKDVTKGAFTVWQDLLQHKPPAAIAGRASEAPAARQSRLLTLLQDFGEHDLVLSGVHENLLSLRYFDLACSRTAWALFALCDADRLLGSCYASGSWGAARYVPAALLSAAGEVTSVERPAMVWPKSGADARRKQAGQAALLRAWRCAMSPLGAACHAPRSLVLDIAPMLGRVTAPPLRPVGLRLFSSAESAALNQVVALMLALGLKPAPQVEDDEDENADGEEREAHQGLASSSGRPRQAHTLRFQPPVHSLARFRGQAAACPVPSCHPATWQTLQQALDMEAIRRAEAGRLDAGDKGSARSDAVAASREDTPPGLGPGPTRHVVPLTLAERLQLAKTAPSAALKPQRSMSWLDGLKERKRPMGRQTVGGKDGAAPHSVLYCFHEGYTNAVRRPVRMAHLL</sequence>
<feature type="compositionally biased region" description="Basic and acidic residues" evidence="10">
    <location>
        <begin position="775"/>
        <end position="785"/>
    </location>
</feature>
<dbReference type="GO" id="GO:0006260">
    <property type="term" value="P:DNA replication"/>
    <property type="evidence" value="ECO:0007669"/>
    <property type="project" value="UniProtKB-KW"/>
</dbReference>
<dbReference type="eggNOG" id="KOG1969">
    <property type="taxonomic scope" value="Eukaryota"/>
</dbReference>
<dbReference type="PANTHER" id="PTHR46765:SF1">
    <property type="entry name" value="P-LOOP CONTAINING NUCLEOSIDE TRIPHOSPHATE HYDROLASES SUPERFAMILY PROTEIN"/>
    <property type="match status" value="1"/>
</dbReference>
<proteinExistence type="inferred from homology"/>
<feature type="compositionally biased region" description="Basic and acidic residues" evidence="10">
    <location>
        <begin position="367"/>
        <end position="378"/>
    </location>
</feature>